<organism evidence="2 3">
    <name type="scientific">Hydrogenophaga atypica</name>
    <dbReference type="NCBI Taxonomy" id="249409"/>
    <lineage>
        <taxon>Bacteria</taxon>
        <taxon>Pseudomonadati</taxon>
        <taxon>Pseudomonadota</taxon>
        <taxon>Betaproteobacteria</taxon>
        <taxon>Burkholderiales</taxon>
        <taxon>Comamonadaceae</taxon>
        <taxon>Hydrogenophaga</taxon>
    </lineage>
</organism>
<proteinExistence type="predicted"/>
<reference evidence="3" key="1">
    <citation type="journal article" date="2019" name="Int. J. Syst. Evol. Microbiol.">
        <title>The Global Catalogue of Microorganisms (GCM) 10K type strain sequencing project: providing services to taxonomists for standard genome sequencing and annotation.</title>
        <authorList>
            <consortium name="The Broad Institute Genomics Platform"/>
            <consortium name="The Broad Institute Genome Sequencing Center for Infectious Disease"/>
            <person name="Wu L."/>
            <person name="Ma J."/>
        </authorList>
    </citation>
    <scope>NUCLEOTIDE SEQUENCE [LARGE SCALE GENOMIC DNA]</scope>
    <source>
        <strain evidence="3">CGMCC 1.12371</strain>
    </source>
</reference>
<gene>
    <name evidence="2" type="ORF">ACFQPB_04505</name>
</gene>
<evidence type="ECO:0000313" key="3">
    <source>
        <dbReference type="Proteomes" id="UP001596501"/>
    </source>
</evidence>
<keyword evidence="3" id="KW-1185">Reference proteome</keyword>
<dbReference type="InterPro" id="IPR015947">
    <property type="entry name" value="PUA-like_sf"/>
</dbReference>
<name>A0ABW2QJ56_9BURK</name>
<dbReference type="InterPro" id="IPR007374">
    <property type="entry name" value="ASCH_domain"/>
</dbReference>
<feature type="domain" description="ASCH" evidence="1">
    <location>
        <begin position="11"/>
        <end position="77"/>
    </location>
</feature>
<protein>
    <submittedName>
        <fullName evidence="2">ASCH domain-containing protein</fullName>
    </submittedName>
</protein>
<sequence length="128" mass="14180">MTKYVALSIVSPHGGNIAAGRKTIEVRSWVPPTLPIKDLLIVENTNFLTDGFQVDPNGRAVALVDVRLVEPWLPSQVEPACSSGWQPGYFAWHLENVRSLASTGRVWAKRKFYELSCLMQGLSLDDPS</sequence>
<accession>A0ABW2QJ56</accession>
<evidence type="ECO:0000259" key="1">
    <source>
        <dbReference type="Pfam" id="PF04266"/>
    </source>
</evidence>
<comment type="caution">
    <text evidence="2">The sequence shown here is derived from an EMBL/GenBank/DDBJ whole genome shotgun (WGS) entry which is preliminary data.</text>
</comment>
<evidence type="ECO:0000313" key="2">
    <source>
        <dbReference type="EMBL" id="MFC7408112.1"/>
    </source>
</evidence>
<dbReference type="EMBL" id="JBHTCA010000002">
    <property type="protein sequence ID" value="MFC7408112.1"/>
    <property type="molecule type" value="Genomic_DNA"/>
</dbReference>
<dbReference type="SUPFAM" id="SSF88697">
    <property type="entry name" value="PUA domain-like"/>
    <property type="match status" value="1"/>
</dbReference>
<dbReference type="Gene3D" id="2.30.130.30">
    <property type="entry name" value="Hypothetical protein"/>
    <property type="match status" value="1"/>
</dbReference>
<dbReference type="Pfam" id="PF04266">
    <property type="entry name" value="ASCH"/>
    <property type="match status" value="1"/>
</dbReference>
<dbReference type="Proteomes" id="UP001596501">
    <property type="component" value="Unassembled WGS sequence"/>
</dbReference>
<dbReference type="RefSeq" id="WP_382220099.1">
    <property type="nucleotide sequence ID" value="NZ_JBHTCA010000002.1"/>
</dbReference>